<feature type="transmembrane region" description="Helical" evidence="1">
    <location>
        <begin position="18"/>
        <end position="35"/>
    </location>
</feature>
<sequence>MVLAASGAMNAMYGVKPGAAWAIICRLPMIFWIGRPALPVTQLLLAVYLLVSRRVPLWTGVLLAAGAVLFPIARIGRIELVSIAVDLLTPVPSVYCLFRHSVEW</sequence>
<keyword evidence="1" id="KW-0812">Transmembrane</keyword>
<protein>
    <submittedName>
        <fullName evidence="2">Uncharacterized protein</fullName>
    </submittedName>
</protein>
<keyword evidence="1" id="KW-1133">Transmembrane helix</keyword>
<accession>A0A1A8ZA82</accession>
<evidence type="ECO:0000256" key="1">
    <source>
        <dbReference type="SAM" id="Phobius"/>
    </source>
</evidence>
<keyword evidence="1" id="KW-0472">Membrane</keyword>
<gene>
    <name evidence="2" type="ORF">GA0070611_1366</name>
</gene>
<feature type="transmembrane region" description="Helical" evidence="1">
    <location>
        <begin position="55"/>
        <end position="73"/>
    </location>
</feature>
<proteinExistence type="predicted"/>
<organism evidence="2 3">
    <name type="scientific">Micromonospora auratinigra</name>
    <dbReference type="NCBI Taxonomy" id="261654"/>
    <lineage>
        <taxon>Bacteria</taxon>
        <taxon>Bacillati</taxon>
        <taxon>Actinomycetota</taxon>
        <taxon>Actinomycetes</taxon>
        <taxon>Micromonosporales</taxon>
        <taxon>Micromonosporaceae</taxon>
        <taxon>Micromonospora</taxon>
    </lineage>
</organism>
<evidence type="ECO:0000313" key="2">
    <source>
        <dbReference type="EMBL" id="SBT40740.1"/>
    </source>
</evidence>
<dbReference type="EMBL" id="LT594323">
    <property type="protein sequence ID" value="SBT40740.1"/>
    <property type="molecule type" value="Genomic_DNA"/>
</dbReference>
<dbReference type="AlphaFoldDB" id="A0A1A8ZA82"/>
<dbReference type="Proteomes" id="UP000199385">
    <property type="component" value="Chromosome I"/>
</dbReference>
<reference evidence="3" key="1">
    <citation type="submission" date="2016-06" db="EMBL/GenBank/DDBJ databases">
        <authorList>
            <person name="Varghese N."/>
            <person name="Submissions Spin"/>
        </authorList>
    </citation>
    <scope>NUCLEOTIDE SEQUENCE [LARGE SCALE GENOMIC DNA]</scope>
    <source>
        <strain evidence="3">DSM 44815</strain>
    </source>
</reference>
<dbReference type="PATRIC" id="fig|261654.4.peg.1391"/>
<keyword evidence="3" id="KW-1185">Reference proteome</keyword>
<evidence type="ECO:0000313" key="3">
    <source>
        <dbReference type="Proteomes" id="UP000199385"/>
    </source>
</evidence>
<name>A0A1A8ZA82_9ACTN</name>